<name>A0A263BPQ2_9BACI</name>
<keyword evidence="2 6" id="KW-0949">S-adenosyl-L-methionine</keyword>
<accession>A0A263BPQ2</accession>
<keyword evidence="6" id="KW-0808">Transferase</keyword>
<dbReference type="GO" id="GO:0005506">
    <property type="term" value="F:iron ion binding"/>
    <property type="evidence" value="ECO:0007669"/>
    <property type="project" value="UniProtKB-UniRule"/>
</dbReference>
<comment type="similarity">
    <text evidence="6">Belongs to the radical SAM superfamily. MqnE family.</text>
</comment>
<keyword evidence="6" id="KW-0474">Menaquinone biosynthesis</keyword>
<dbReference type="HAMAP" id="MF_00993">
    <property type="entry name" value="MqnE"/>
    <property type="match status" value="1"/>
</dbReference>
<evidence type="ECO:0000256" key="4">
    <source>
        <dbReference type="ARBA" id="ARBA00023004"/>
    </source>
</evidence>
<evidence type="ECO:0000256" key="5">
    <source>
        <dbReference type="ARBA" id="ARBA00023014"/>
    </source>
</evidence>
<dbReference type="EC" id="2.5.1.120" evidence="6"/>
<dbReference type="InterPro" id="IPR022432">
    <property type="entry name" value="MqnE"/>
</dbReference>
<comment type="pathway">
    <text evidence="6">Quinol/quinone metabolism; menaquinone biosynthesis.</text>
</comment>
<feature type="domain" description="Radical SAM core" evidence="9">
    <location>
        <begin position="56"/>
        <end position="289"/>
    </location>
</feature>
<dbReference type="SUPFAM" id="SSF102114">
    <property type="entry name" value="Radical SAM enzymes"/>
    <property type="match status" value="1"/>
</dbReference>
<comment type="caution">
    <text evidence="10">The sequence shown here is derived from an EMBL/GenBank/DDBJ whole genome shotgun (WGS) entry which is preliminary data.</text>
</comment>
<dbReference type="Pfam" id="PF04055">
    <property type="entry name" value="Radical_SAM"/>
    <property type="match status" value="1"/>
</dbReference>
<dbReference type="SFLD" id="SFLDG01064">
    <property type="entry name" value="F420__menaquinone_cofactor_bio"/>
    <property type="match status" value="1"/>
</dbReference>
<dbReference type="Pfam" id="PF19288">
    <property type="entry name" value="CofH_C"/>
    <property type="match status" value="1"/>
</dbReference>
<dbReference type="SFLD" id="SFLDG01389">
    <property type="entry name" value="menaquinone_synthsis_involved"/>
    <property type="match status" value="1"/>
</dbReference>
<feature type="binding site" evidence="6 7">
    <location>
        <position position="70"/>
    </location>
    <ligand>
        <name>[4Fe-4S] cluster</name>
        <dbReference type="ChEBI" id="CHEBI:49883"/>
        <note>4Fe-4S-S-AdoMet</note>
    </ligand>
</feature>
<comment type="cofactor">
    <cofactor evidence="6 7">
        <name>[4Fe-4S] cluster</name>
        <dbReference type="ChEBI" id="CHEBI:49883"/>
    </cofactor>
    <text evidence="6 7">Binds 1 [4Fe-4S] cluster. The cluster is coordinated with 3 cysteines and an exchangeable S-adenosyl-L-methionine.</text>
</comment>
<dbReference type="NCBIfam" id="TIGR00423">
    <property type="entry name" value="CofH family radical SAM protein"/>
    <property type="match status" value="1"/>
</dbReference>
<dbReference type="SFLD" id="SFLDF00343">
    <property type="entry name" value="aminofutalosine_synthase_(mqnE"/>
    <property type="match status" value="1"/>
</dbReference>
<dbReference type="PIRSF" id="PIRSF004762">
    <property type="entry name" value="CHP00423"/>
    <property type="match status" value="1"/>
</dbReference>
<dbReference type="UniPathway" id="UPA00079"/>
<dbReference type="AlphaFoldDB" id="A0A263BPQ2"/>
<feature type="binding site" evidence="8">
    <location>
        <position position="182"/>
    </location>
    <ligand>
        <name>S-adenosyl-L-methionine</name>
        <dbReference type="ChEBI" id="CHEBI:59789"/>
    </ligand>
</feature>
<organism evidence="10 11">
    <name type="scientific">Lottiidibacillus patelloidae</name>
    <dbReference type="NCBI Taxonomy" id="2670334"/>
    <lineage>
        <taxon>Bacteria</taxon>
        <taxon>Bacillati</taxon>
        <taxon>Bacillota</taxon>
        <taxon>Bacilli</taxon>
        <taxon>Bacillales</taxon>
        <taxon>Bacillaceae</taxon>
        <taxon>Lottiidibacillus</taxon>
    </lineage>
</organism>
<dbReference type="InterPro" id="IPR020050">
    <property type="entry name" value="FO_synthase_su2"/>
</dbReference>
<feature type="binding site" evidence="6 7">
    <location>
        <position position="77"/>
    </location>
    <ligand>
        <name>[4Fe-4S] cluster</name>
        <dbReference type="ChEBI" id="CHEBI:49883"/>
        <note>4Fe-4S-S-AdoMet</note>
    </ligand>
</feature>
<dbReference type="SMART" id="SM00729">
    <property type="entry name" value="Elp3"/>
    <property type="match status" value="1"/>
</dbReference>
<dbReference type="InterPro" id="IPR034405">
    <property type="entry name" value="F420"/>
</dbReference>
<sequence length="364" mass="41290">MITLTEDKKMLEIAEKVKKGERLTIEDGLYLYESPDLLTIAQLANEVNMKKNGNNVYFIENMYINPTNVCEASCSFCGFKRKPGEEGAYTMDEAALLHYVETRWNDNIREFHIVGGHNAEVPFDYYLDTIRILKKNYPQCTVKAYTGAEIEFFARISGLTMKEVLEELVKAGLDTLPGGGAEILTERYREKMSPDKASTDQWLEAHEIAHGLGLKTHATMLYGSIETKEERLIHMDRLRQLQDKTNGFMVFIPLAVQPKNANAGLKRRTSAYDDMRTMAISRLMLDNFDHIKAYWINIGVQLTQMALAFGSSDIHGTLIEERISHAAGALTSQGITRDELIHLIKTAGKTPVERDTFYNVIKTY</sequence>
<dbReference type="InterPro" id="IPR013785">
    <property type="entry name" value="Aldolase_TIM"/>
</dbReference>
<reference evidence="11" key="1">
    <citation type="submission" date="2017-08" db="EMBL/GenBank/DDBJ databases">
        <authorList>
            <person name="Huang Z."/>
        </authorList>
    </citation>
    <scope>NUCLEOTIDE SEQUENCE [LARGE SCALE GENOMIC DNA]</scope>
    <source>
        <strain evidence="11">SA5d-4</strain>
    </source>
</reference>
<dbReference type="GO" id="GO:0009234">
    <property type="term" value="P:menaquinone biosynthetic process"/>
    <property type="evidence" value="ECO:0007669"/>
    <property type="project" value="UniProtKB-UniRule"/>
</dbReference>
<dbReference type="GO" id="GO:0102573">
    <property type="term" value="F:aminodeoxyfutalosine synthase activity"/>
    <property type="evidence" value="ECO:0007669"/>
    <property type="project" value="UniProtKB-EC"/>
</dbReference>
<feature type="binding site" evidence="6 7">
    <location>
        <position position="74"/>
    </location>
    <ligand>
        <name>[4Fe-4S] cluster</name>
        <dbReference type="ChEBI" id="CHEBI:49883"/>
        <note>4Fe-4S-S-AdoMet</note>
    </ligand>
</feature>
<evidence type="ECO:0000256" key="2">
    <source>
        <dbReference type="ARBA" id="ARBA00022691"/>
    </source>
</evidence>
<evidence type="ECO:0000259" key="9">
    <source>
        <dbReference type="PROSITE" id="PS51918"/>
    </source>
</evidence>
<keyword evidence="4 6" id="KW-0408">Iron</keyword>
<keyword evidence="11" id="KW-1185">Reference proteome</keyword>
<gene>
    <name evidence="6" type="primary">mqnE</name>
    <name evidence="10" type="ORF">CIB95_15705</name>
</gene>
<feature type="binding site" evidence="8">
    <location>
        <position position="76"/>
    </location>
    <ligand>
        <name>S-adenosyl-L-methionine</name>
        <dbReference type="ChEBI" id="CHEBI:59789"/>
    </ligand>
</feature>
<dbReference type="InterPro" id="IPR045567">
    <property type="entry name" value="CofH/MnqC-like_C"/>
</dbReference>
<dbReference type="GO" id="GO:0051539">
    <property type="term" value="F:4 iron, 4 sulfur cluster binding"/>
    <property type="evidence" value="ECO:0007669"/>
    <property type="project" value="UniProtKB-KW"/>
</dbReference>
<evidence type="ECO:0000256" key="7">
    <source>
        <dbReference type="PIRSR" id="PIRSR004762-1"/>
    </source>
</evidence>
<evidence type="ECO:0000256" key="6">
    <source>
        <dbReference type="HAMAP-Rule" id="MF_00993"/>
    </source>
</evidence>
<dbReference type="CDD" id="cd01335">
    <property type="entry name" value="Radical_SAM"/>
    <property type="match status" value="1"/>
</dbReference>
<dbReference type="GO" id="GO:0044689">
    <property type="term" value="F:7,8-didemethyl-8-hydroxy-5-deazariboflavin synthase activity"/>
    <property type="evidence" value="ECO:0007669"/>
    <property type="project" value="TreeGrafter"/>
</dbReference>
<dbReference type="EMBL" id="NPIA01000014">
    <property type="protein sequence ID" value="OZM55744.1"/>
    <property type="molecule type" value="Genomic_DNA"/>
</dbReference>
<dbReference type="InterPro" id="IPR007197">
    <property type="entry name" value="rSAM"/>
</dbReference>
<dbReference type="PANTHER" id="PTHR43076:SF7">
    <property type="entry name" value="AMINODEOXYFUTALOSINE SYNTHASE"/>
    <property type="match status" value="1"/>
</dbReference>
<dbReference type="NCBIfam" id="TIGR03700">
    <property type="entry name" value="mena_SCO4494"/>
    <property type="match status" value="1"/>
</dbReference>
<evidence type="ECO:0000313" key="10">
    <source>
        <dbReference type="EMBL" id="OZM55744.1"/>
    </source>
</evidence>
<evidence type="ECO:0000256" key="3">
    <source>
        <dbReference type="ARBA" id="ARBA00022723"/>
    </source>
</evidence>
<reference evidence="10 11" key="2">
    <citation type="submission" date="2017-09" db="EMBL/GenBank/DDBJ databases">
        <title>Bacillus patelloidae sp. nov., isolated from the intestinal tract of a marine limpet.</title>
        <authorList>
            <person name="Liu R."/>
            <person name="Dong C."/>
            <person name="Shao Z."/>
        </authorList>
    </citation>
    <scope>NUCLEOTIDE SEQUENCE [LARGE SCALE GENOMIC DNA]</scope>
    <source>
        <strain evidence="10 11">SA5d-4</strain>
    </source>
</reference>
<evidence type="ECO:0000313" key="11">
    <source>
        <dbReference type="Proteomes" id="UP000217083"/>
    </source>
</evidence>
<dbReference type="Gene3D" id="3.20.20.70">
    <property type="entry name" value="Aldolase class I"/>
    <property type="match status" value="1"/>
</dbReference>
<keyword evidence="1 6" id="KW-0004">4Fe-4S</keyword>
<comment type="function">
    <text evidence="6">Radical SAM enzyme that catalyzes the addition of the adenosyl radical to the double bond of 3-[(1-carboxyvinyl)oxy]benzoate, leading to aminodeoxyfutalosine (AFL), a key intermediate in the formation of menaquinone (MK, vitamin K2) from chorismate.</text>
</comment>
<evidence type="ECO:0000256" key="8">
    <source>
        <dbReference type="PIRSR" id="PIRSR004762-2"/>
    </source>
</evidence>
<dbReference type="InterPro" id="IPR006638">
    <property type="entry name" value="Elp3/MiaA/NifB-like_rSAM"/>
</dbReference>
<dbReference type="PANTHER" id="PTHR43076">
    <property type="entry name" value="FO SYNTHASE (COFH)"/>
    <property type="match status" value="1"/>
</dbReference>
<keyword evidence="3 6" id="KW-0479">Metal-binding</keyword>
<keyword evidence="5 6" id="KW-0411">Iron-sulfur</keyword>
<dbReference type="PROSITE" id="PS51918">
    <property type="entry name" value="RADICAL_SAM"/>
    <property type="match status" value="1"/>
</dbReference>
<evidence type="ECO:0000256" key="1">
    <source>
        <dbReference type="ARBA" id="ARBA00022485"/>
    </source>
</evidence>
<dbReference type="InterPro" id="IPR058240">
    <property type="entry name" value="rSAM_sf"/>
</dbReference>
<comment type="catalytic activity">
    <reaction evidence="6">
        <text>3-[(1-carboxyvinyl)-oxy]benzoate + S-adenosyl-L-methionine + H2O = 6-amino-6-deoxyfutalosine + hydrogencarbonate + L-methionine + H(+)</text>
        <dbReference type="Rhea" id="RHEA:33075"/>
        <dbReference type="ChEBI" id="CHEBI:15377"/>
        <dbReference type="ChEBI" id="CHEBI:15378"/>
        <dbReference type="ChEBI" id="CHEBI:17544"/>
        <dbReference type="ChEBI" id="CHEBI:57844"/>
        <dbReference type="ChEBI" id="CHEBI:59789"/>
        <dbReference type="ChEBI" id="CHEBI:64286"/>
        <dbReference type="ChEBI" id="CHEBI:76981"/>
        <dbReference type="EC" id="2.5.1.120"/>
    </reaction>
</comment>
<dbReference type="SFLD" id="SFLDS00029">
    <property type="entry name" value="Radical_SAM"/>
    <property type="match status" value="1"/>
</dbReference>
<dbReference type="SFLD" id="SFLDF00342">
    <property type="entry name" value="cyclic_dehypoxanthine_futalosi"/>
    <property type="match status" value="1"/>
</dbReference>
<dbReference type="Proteomes" id="UP000217083">
    <property type="component" value="Unassembled WGS sequence"/>
</dbReference>
<proteinExistence type="inferred from homology"/>
<protein>
    <recommendedName>
        <fullName evidence="6">Aminodeoxyfutalosine synthase</fullName>
        <shortName evidence="6">AFL synthase</shortName>
        <shortName evidence="6">Aminofutalosine synthase</shortName>
        <ecNumber evidence="6">2.5.1.120</ecNumber>
    </recommendedName>
    <alternativeName>
        <fullName evidence="6">Menaquinone biosynthetic enzyme MqnE</fullName>
    </alternativeName>
</protein>
<dbReference type="RefSeq" id="WP_094926711.1">
    <property type="nucleotide sequence ID" value="NZ_NPIA01000014.1"/>
</dbReference>